<protein>
    <submittedName>
        <fullName evidence="1">Uncharacterized protein</fullName>
    </submittedName>
</protein>
<evidence type="ECO:0000313" key="2">
    <source>
        <dbReference type="Proteomes" id="UP001501578"/>
    </source>
</evidence>
<dbReference type="Proteomes" id="UP001501578">
    <property type="component" value="Unassembled WGS sequence"/>
</dbReference>
<reference evidence="1 2" key="1">
    <citation type="journal article" date="2019" name="Int. J. Syst. Evol. Microbiol.">
        <title>The Global Catalogue of Microorganisms (GCM) 10K type strain sequencing project: providing services to taxonomists for standard genome sequencing and annotation.</title>
        <authorList>
            <consortium name="The Broad Institute Genomics Platform"/>
            <consortium name="The Broad Institute Genome Sequencing Center for Infectious Disease"/>
            <person name="Wu L."/>
            <person name="Ma J."/>
        </authorList>
    </citation>
    <scope>NUCLEOTIDE SEQUENCE [LARGE SCALE GENOMIC DNA]</scope>
    <source>
        <strain evidence="1 2">JCM 11136</strain>
    </source>
</reference>
<dbReference type="EMBL" id="BAAAHQ010000007">
    <property type="protein sequence ID" value="GAA0918780.1"/>
    <property type="molecule type" value="Genomic_DNA"/>
</dbReference>
<name>A0ABN1NXQ9_9ACTN</name>
<comment type="caution">
    <text evidence="1">The sequence shown here is derived from an EMBL/GenBank/DDBJ whole genome shotgun (WGS) entry which is preliminary data.</text>
</comment>
<sequence>MSGSPTKPITWITSEFAQKTLRVDGIEHGYAGGQRVFSIQNHPLGTFLHTYLPRPDGRPFPREEFTGPEKAKDRAAVILQGFLIHLFAPDTARKVS</sequence>
<gene>
    <name evidence="1" type="ORF">GCM10009560_15980</name>
</gene>
<keyword evidence="2" id="KW-1185">Reference proteome</keyword>
<evidence type="ECO:0000313" key="1">
    <source>
        <dbReference type="EMBL" id="GAA0918780.1"/>
    </source>
</evidence>
<proteinExistence type="predicted"/>
<organism evidence="1 2">
    <name type="scientific">Nonomuraea longicatena</name>
    <dbReference type="NCBI Taxonomy" id="83682"/>
    <lineage>
        <taxon>Bacteria</taxon>
        <taxon>Bacillati</taxon>
        <taxon>Actinomycetota</taxon>
        <taxon>Actinomycetes</taxon>
        <taxon>Streptosporangiales</taxon>
        <taxon>Streptosporangiaceae</taxon>
        <taxon>Nonomuraea</taxon>
    </lineage>
</organism>
<accession>A0ABN1NXQ9</accession>
<dbReference type="RefSeq" id="WP_343949067.1">
    <property type="nucleotide sequence ID" value="NZ_BAAAHQ010000007.1"/>
</dbReference>